<protein>
    <submittedName>
        <fullName evidence="2">ATP-dependent helicase/nuclease subunit B</fullName>
        <ecNumber evidence="2">3.1.-.-</ecNumber>
        <ecNumber evidence="2">3.6.4.12</ecNumber>
    </submittedName>
</protein>
<dbReference type="GO" id="GO:0016787">
    <property type="term" value="F:hydrolase activity"/>
    <property type="evidence" value="ECO:0007669"/>
    <property type="project" value="UniProtKB-KW"/>
</dbReference>
<reference evidence="2 3" key="1">
    <citation type="submission" date="2023-07" db="EMBL/GenBank/DDBJ databases">
        <title>Sorghum-associated microbial communities from plants grown in Nebraska, USA.</title>
        <authorList>
            <person name="Schachtman D."/>
        </authorList>
    </citation>
    <scope>NUCLEOTIDE SEQUENCE [LARGE SCALE GENOMIC DNA]</scope>
    <source>
        <strain evidence="2 3">BE313</strain>
    </source>
</reference>
<dbReference type="InterPro" id="IPR011604">
    <property type="entry name" value="PDDEXK-like_dom_sf"/>
</dbReference>
<dbReference type="GO" id="GO:0003678">
    <property type="term" value="F:DNA helicase activity"/>
    <property type="evidence" value="ECO:0007669"/>
    <property type="project" value="UniProtKB-EC"/>
</dbReference>
<sequence>MPSSFDPLWHAPGTGLLAQMRAAMAQRQAHPARTVVLLPYAQLMPLAQRFWAQAAPDGFAPRFESTLNWSHGLGGVAVGAHDLRFDTAMDMLQAPVLLESAGLGAQREALSARLVEAAHQLAPLAAAVPPAQRADWAVQARNAVALGMEAPVLALECVVARIALEWAAASAYATDVLWSPSVPAALDCIIVLDGFQTEPLVEALCRSWGDKVARLTRPEPPAPAMPALHAASDSEDEALRAAACVLRHIEAGRTPVALVATDRLLTRRIRAMLAAQNVRIRDETGWKLSTTRAAAQMVVTLRAARWDASSDAVLDWLKNAPAFRPRTVQALEKALRKAAVQSWSAWSPEATPRQPAVSDAVRLANQLRATLQASRPLVQWLAAVRALLQASGQWPVLVADAAGAKLLAALRLEEGAEAEFAHLPQAARRLRLAEFSGWVGDALEAASYVPDHPQDEQVVVLPLSQLLARPFPALVLPGCDEVRLAVSPEPPGAWTASQREALGLPSRAVLEAASRAAWANALQTPHTDVLWRQSDASGETLLASPLVQALWAESALAPADDPRVPRSLAPQPSLRPLPVGAALPVQRLSASAYEDLRRCPYRFFGLRQLGLQESQELTGEVDKRDFGTWLHAVLKTFHEALNMAPAQNISARVAMINVAAEQVTRDMHLEPGEFLPFASAWPRVRDGYLAWLAPHEAAGGRFEQAESALQLPLGPLTLIGTIDRVDQVHADGSTTALVIDYKTENALATQKRIKQPLEDTQLAFYAALLPQDTLRAAYLNVGEKDGSQLFEQTEVVEARDALVHGILDDMQRIADGAVLAALGEGAACTFCAARGLCRKDWWSD</sequence>
<feature type="domain" description="PD-(D/E)XK endonuclease-like" evidence="1">
    <location>
        <begin position="587"/>
        <end position="838"/>
    </location>
</feature>
<dbReference type="EC" id="3.6.4.12" evidence="2"/>
<keyword evidence="2" id="KW-0347">Helicase</keyword>
<dbReference type="InterPro" id="IPR027417">
    <property type="entry name" value="P-loop_NTPase"/>
</dbReference>
<dbReference type="EMBL" id="JAVDXT010000002">
    <property type="protein sequence ID" value="MDR7378121.1"/>
    <property type="molecule type" value="Genomic_DNA"/>
</dbReference>
<dbReference type="SUPFAM" id="SSF52540">
    <property type="entry name" value="P-loop containing nucleoside triphosphate hydrolases"/>
    <property type="match status" value="1"/>
</dbReference>
<comment type="caution">
    <text evidence="2">The sequence shown here is derived from an EMBL/GenBank/DDBJ whole genome shotgun (WGS) entry which is preliminary data.</text>
</comment>
<dbReference type="InterPro" id="IPR038726">
    <property type="entry name" value="PDDEXK_AddAB-type"/>
</dbReference>
<dbReference type="EC" id="3.1.-.-" evidence="2"/>
<proteinExistence type="predicted"/>
<dbReference type="RefSeq" id="WP_310373997.1">
    <property type="nucleotide sequence ID" value="NZ_JAVDXT010000002.1"/>
</dbReference>
<dbReference type="Pfam" id="PF12705">
    <property type="entry name" value="PDDEXK_1"/>
    <property type="match status" value="1"/>
</dbReference>
<dbReference type="Proteomes" id="UP001180487">
    <property type="component" value="Unassembled WGS sequence"/>
</dbReference>
<keyword evidence="2" id="KW-0067">ATP-binding</keyword>
<evidence type="ECO:0000259" key="1">
    <source>
        <dbReference type="Pfam" id="PF12705"/>
    </source>
</evidence>
<evidence type="ECO:0000313" key="3">
    <source>
        <dbReference type="Proteomes" id="UP001180487"/>
    </source>
</evidence>
<keyword evidence="2" id="KW-0547">Nucleotide-binding</keyword>
<accession>A0ABU2C9Z7</accession>
<gene>
    <name evidence="2" type="ORF">J2X19_002800</name>
</gene>
<keyword evidence="2" id="KW-0378">Hydrolase</keyword>
<keyword evidence="3" id="KW-1185">Reference proteome</keyword>
<organism evidence="2 3">
    <name type="scientific">Rhodoferax ferrireducens</name>
    <dbReference type="NCBI Taxonomy" id="192843"/>
    <lineage>
        <taxon>Bacteria</taxon>
        <taxon>Pseudomonadati</taxon>
        <taxon>Pseudomonadota</taxon>
        <taxon>Betaproteobacteria</taxon>
        <taxon>Burkholderiales</taxon>
        <taxon>Comamonadaceae</taxon>
        <taxon>Rhodoferax</taxon>
    </lineage>
</organism>
<evidence type="ECO:0000313" key="2">
    <source>
        <dbReference type="EMBL" id="MDR7378121.1"/>
    </source>
</evidence>
<dbReference type="Gene3D" id="3.90.320.10">
    <property type="match status" value="1"/>
</dbReference>
<name>A0ABU2C9Z7_9BURK</name>